<proteinExistence type="predicted"/>
<evidence type="ECO:0000313" key="2">
    <source>
        <dbReference type="EMBL" id="MBB3809019.1"/>
    </source>
</evidence>
<protein>
    <submittedName>
        <fullName evidence="2">ABC-type uncharacterized transport system substrate-binding protein</fullName>
    </submittedName>
</protein>
<name>A0A7W5Z3A8_9HYPH</name>
<evidence type="ECO:0000256" key="1">
    <source>
        <dbReference type="SAM" id="SignalP"/>
    </source>
</evidence>
<keyword evidence="3" id="KW-1185">Reference proteome</keyword>
<comment type="caution">
    <text evidence="2">The sequence shown here is derived from an EMBL/GenBank/DDBJ whole genome shotgun (WGS) entry which is preliminary data.</text>
</comment>
<dbReference type="AlphaFoldDB" id="A0A7W5Z3A8"/>
<dbReference type="InterPro" id="IPR018247">
    <property type="entry name" value="EF_Hand_1_Ca_BS"/>
</dbReference>
<dbReference type="Proteomes" id="UP000537592">
    <property type="component" value="Unassembled WGS sequence"/>
</dbReference>
<dbReference type="RefSeq" id="WP_183751022.1">
    <property type="nucleotide sequence ID" value="NZ_JACICC010000002.1"/>
</dbReference>
<gene>
    <name evidence="2" type="ORF">FHS81_001089</name>
</gene>
<dbReference type="EMBL" id="JACICC010000002">
    <property type="protein sequence ID" value="MBB3809019.1"/>
    <property type="molecule type" value="Genomic_DNA"/>
</dbReference>
<feature type="chain" id="PRO_5031498220" evidence="1">
    <location>
        <begin position="28"/>
        <end position="227"/>
    </location>
</feature>
<evidence type="ECO:0000313" key="3">
    <source>
        <dbReference type="Proteomes" id="UP000537592"/>
    </source>
</evidence>
<keyword evidence="1" id="KW-0732">Signal</keyword>
<dbReference type="PROSITE" id="PS00018">
    <property type="entry name" value="EF_HAND_1"/>
    <property type="match status" value="1"/>
</dbReference>
<feature type="signal peptide" evidence="1">
    <location>
        <begin position="1"/>
        <end position="27"/>
    </location>
</feature>
<sequence length="227" mass="24352">MPQRHATPSHRSAAGPRLAAMGMLALAAIGISHEAAAHPHVWVTSRSQFVFDGDNVAAIRHSWTFDPAYSQYATQGLDINGDGKLDGTELADLAAANVEGLYEFDFFTKVKANGKPVTLSKATDSAMTFKDGAVVLDFTLPIEPPVPADKALAVEIYDPTYFVSFLFASEADAATVSGRENACAITIKRPEQKVFDDEELSEAFFNALTSASNFSQDFATRAIVACP</sequence>
<accession>A0A7W5Z3A8</accession>
<organism evidence="2 3">
    <name type="scientific">Pseudochelatococcus contaminans</name>
    <dbReference type="NCBI Taxonomy" id="1538103"/>
    <lineage>
        <taxon>Bacteria</taxon>
        <taxon>Pseudomonadati</taxon>
        <taxon>Pseudomonadota</taxon>
        <taxon>Alphaproteobacteria</taxon>
        <taxon>Hyphomicrobiales</taxon>
        <taxon>Chelatococcaceae</taxon>
        <taxon>Pseudochelatococcus</taxon>
    </lineage>
</organism>
<dbReference type="InterPro" id="IPR010412">
    <property type="entry name" value="DUF1007"/>
</dbReference>
<reference evidence="2 3" key="1">
    <citation type="submission" date="2020-08" db="EMBL/GenBank/DDBJ databases">
        <title>Genomic Encyclopedia of Type Strains, Phase IV (KMG-IV): sequencing the most valuable type-strain genomes for metagenomic binning, comparative biology and taxonomic classification.</title>
        <authorList>
            <person name="Goeker M."/>
        </authorList>
    </citation>
    <scope>NUCLEOTIDE SEQUENCE [LARGE SCALE GENOMIC DNA]</scope>
    <source>
        <strain evidence="2 3">DSM 28760</strain>
    </source>
</reference>
<dbReference type="Pfam" id="PF06226">
    <property type="entry name" value="DUF1007"/>
    <property type="match status" value="1"/>
</dbReference>